<protein>
    <submittedName>
        <fullName evidence="2">Uncharacterized protein</fullName>
    </submittedName>
</protein>
<evidence type="ECO:0000313" key="2">
    <source>
        <dbReference type="EMBL" id="MBB4658384.1"/>
    </source>
</evidence>
<keyword evidence="1" id="KW-0472">Membrane</keyword>
<dbReference type="EMBL" id="JACHOB010000001">
    <property type="protein sequence ID" value="MBB4658384.1"/>
    <property type="molecule type" value="Genomic_DNA"/>
</dbReference>
<sequence>MFLVVISFSLVADIVTTTVQRLTGYEIGARVWAMIYLLIITNALTALFMEGLLVQWPASSTAG</sequence>
<feature type="transmembrane region" description="Helical" evidence="1">
    <location>
        <begin position="31"/>
        <end position="54"/>
    </location>
</feature>
<keyword evidence="1" id="KW-1133">Transmembrane helix</keyword>
<accession>A0A840I2C4</accession>
<comment type="caution">
    <text evidence="2">The sequence shown here is derived from an EMBL/GenBank/DDBJ whole genome shotgun (WGS) entry which is preliminary data.</text>
</comment>
<evidence type="ECO:0000313" key="3">
    <source>
        <dbReference type="Proteomes" id="UP000563524"/>
    </source>
</evidence>
<name>A0A840I2C4_9PROT</name>
<organism evidence="2 3">
    <name type="scientific">Parvularcula dongshanensis</name>
    <dbReference type="NCBI Taxonomy" id="1173995"/>
    <lineage>
        <taxon>Bacteria</taxon>
        <taxon>Pseudomonadati</taxon>
        <taxon>Pseudomonadota</taxon>
        <taxon>Alphaproteobacteria</taxon>
        <taxon>Parvularculales</taxon>
        <taxon>Parvularculaceae</taxon>
        <taxon>Parvularcula</taxon>
    </lineage>
</organism>
<dbReference type="AlphaFoldDB" id="A0A840I2C4"/>
<dbReference type="RefSeq" id="WP_183816163.1">
    <property type="nucleotide sequence ID" value="NZ_JACHOB010000001.1"/>
</dbReference>
<proteinExistence type="predicted"/>
<dbReference type="Proteomes" id="UP000563524">
    <property type="component" value="Unassembled WGS sequence"/>
</dbReference>
<keyword evidence="3" id="KW-1185">Reference proteome</keyword>
<reference evidence="2 3" key="1">
    <citation type="submission" date="2020-08" db="EMBL/GenBank/DDBJ databases">
        <title>Genomic Encyclopedia of Type Strains, Phase IV (KMG-IV): sequencing the most valuable type-strain genomes for metagenomic binning, comparative biology and taxonomic classification.</title>
        <authorList>
            <person name="Goeker M."/>
        </authorList>
    </citation>
    <scope>NUCLEOTIDE SEQUENCE [LARGE SCALE GENOMIC DNA]</scope>
    <source>
        <strain evidence="2 3">DSM 102850</strain>
    </source>
</reference>
<evidence type="ECO:0000256" key="1">
    <source>
        <dbReference type="SAM" id="Phobius"/>
    </source>
</evidence>
<gene>
    <name evidence="2" type="ORF">GGQ59_000884</name>
</gene>
<keyword evidence="1" id="KW-0812">Transmembrane</keyword>